<feature type="transmembrane region" description="Helical" evidence="1">
    <location>
        <begin position="350"/>
        <end position="371"/>
    </location>
</feature>
<evidence type="ECO:0000313" key="2">
    <source>
        <dbReference type="EMBL" id="GAA0350298.1"/>
    </source>
</evidence>
<feature type="transmembrane region" description="Helical" evidence="1">
    <location>
        <begin position="146"/>
        <end position="168"/>
    </location>
</feature>
<evidence type="ECO:0000313" key="3">
    <source>
        <dbReference type="Proteomes" id="UP001501757"/>
    </source>
</evidence>
<feature type="transmembrane region" description="Helical" evidence="1">
    <location>
        <begin position="189"/>
        <end position="211"/>
    </location>
</feature>
<feature type="transmembrane region" description="Helical" evidence="1">
    <location>
        <begin position="12"/>
        <end position="36"/>
    </location>
</feature>
<dbReference type="PANTHER" id="PTHR34219:SF4">
    <property type="entry name" value="PEPSY DOMAIN-CONTAINING PROTEIN"/>
    <property type="match status" value="1"/>
</dbReference>
<organism evidence="2 3">
    <name type="scientific">Bowmanella denitrificans</name>
    <dbReference type="NCBI Taxonomy" id="366582"/>
    <lineage>
        <taxon>Bacteria</taxon>
        <taxon>Pseudomonadati</taxon>
        <taxon>Pseudomonadota</taxon>
        <taxon>Gammaproteobacteria</taxon>
        <taxon>Alteromonadales</taxon>
        <taxon>Alteromonadaceae</taxon>
        <taxon>Bowmanella</taxon>
    </lineage>
</organism>
<dbReference type="Pfam" id="PF03929">
    <property type="entry name" value="PepSY_TM"/>
    <property type="match status" value="1"/>
</dbReference>
<gene>
    <name evidence="2" type="ORF">GCM10009092_13360</name>
</gene>
<keyword evidence="1" id="KW-0472">Membrane</keyword>
<keyword evidence="1" id="KW-0812">Transmembrane</keyword>
<keyword evidence="1" id="KW-1133">Transmembrane helix</keyword>
<sequence length="524" mass="58669">MKPRFRQSMNWLHTWSGFIFAWLLYFIFITGSAGYFENEIDRWMQPERVVVQKPMDDADILAMGTRQLSQSADDASQWYISFPSSRDPYIGISWLQPADASKGTVRQWLDRHLHPDSGDIIKARQTSGGETLYRLHYTLYYMPLQLGYILTSAAAMLMLIALISGVIIHKKIFLEFFTFRTGKGLRSWLDIHNIFSVLPLPFHLMITYSGLMLLMTVTMAKVIDATYGEGEQKHRQFYSAAQAELTTEQVISMSAAQLSPEAALTDAKNRYANLPVSYVGILARGTENQQIEVWFASQRSIEFASMLSYREQDGQVVMSLSEGKAGAAARVYDVLEHLHEGLFADIYLRWLYFICGLLGAGMIATGAIMWLKKRLAKGPDSAGCTLRRLASINAGMIVGIPVAIACYFASNRLLPFDMALRAQWELHCLFIGLLLSIGLAVCSATQSVWRNLCWLAAVMFGLLPLLNALTTKHNLLVSLIQADWLMLGFDLCMLVFSAAFVLLAIRLSKTTAATLSGDDVTRPL</sequence>
<feature type="transmembrane region" description="Helical" evidence="1">
    <location>
        <begin position="422"/>
        <end position="445"/>
    </location>
</feature>
<feature type="transmembrane region" description="Helical" evidence="1">
    <location>
        <begin position="392"/>
        <end position="410"/>
    </location>
</feature>
<protein>
    <submittedName>
        <fullName evidence="2">PepSY-associated TM helix domain-containing protein</fullName>
    </submittedName>
</protein>
<keyword evidence="3" id="KW-1185">Reference proteome</keyword>
<reference evidence="3" key="1">
    <citation type="journal article" date="2019" name="Int. J. Syst. Evol. Microbiol.">
        <title>The Global Catalogue of Microorganisms (GCM) 10K type strain sequencing project: providing services to taxonomists for standard genome sequencing and annotation.</title>
        <authorList>
            <consortium name="The Broad Institute Genomics Platform"/>
            <consortium name="The Broad Institute Genome Sequencing Center for Infectious Disease"/>
            <person name="Wu L."/>
            <person name="Ma J."/>
        </authorList>
    </citation>
    <scope>NUCLEOTIDE SEQUENCE [LARGE SCALE GENOMIC DNA]</scope>
    <source>
        <strain evidence="3">JCM 13378</strain>
    </source>
</reference>
<dbReference type="Proteomes" id="UP001501757">
    <property type="component" value="Unassembled WGS sequence"/>
</dbReference>
<accession>A0ABP3GMV6</accession>
<evidence type="ECO:0000256" key="1">
    <source>
        <dbReference type="SAM" id="Phobius"/>
    </source>
</evidence>
<dbReference type="InterPro" id="IPR005625">
    <property type="entry name" value="PepSY-ass_TM"/>
</dbReference>
<feature type="transmembrane region" description="Helical" evidence="1">
    <location>
        <begin position="452"/>
        <end position="469"/>
    </location>
</feature>
<proteinExistence type="predicted"/>
<name>A0ABP3GMV6_9ALTE</name>
<dbReference type="EMBL" id="BAAAEI010000006">
    <property type="protein sequence ID" value="GAA0350298.1"/>
    <property type="molecule type" value="Genomic_DNA"/>
</dbReference>
<comment type="caution">
    <text evidence="2">The sequence shown here is derived from an EMBL/GenBank/DDBJ whole genome shotgun (WGS) entry which is preliminary data.</text>
</comment>
<feature type="transmembrane region" description="Helical" evidence="1">
    <location>
        <begin position="484"/>
        <end position="505"/>
    </location>
</feature>
<dbReference type="PANTHER" id="PTHR34219">
    <property type="entry name" value="IRON-REGULATED INNER MEMBRANE PROTEIN-RELATED"/>
    <property type="match status" value="1"/>
</dbReference>